<dbReference type="Proteomes" id="UP001549119">
    <property type="component" value="Unassembled WGS sequence"/>
</dbReference>
<evidence type="ECO:0000313" key="2">
    <source>
        <dbReference type="Proteomes" id="UP001549119"/>
    </source>
</evidence>
<dbReference type="RefSeq" id="WP_209650148.1">
    <property type="nucleotide sequence ID" value="NZ_JBEPNV010000001.1"/>
</dbReference>
<proteinExistence type="predicted"/>
<accession>A0ABV2N922</accession>
<protein>
    <submittedName>
        <fullName evidence="1">Uncharacterized protein</fullName>
    </submittedName>
</protein>
<keyword evidence="2" id="KW-1185">Reference proteome</keyword>
<dbReference type="EMBL" id="JBEPNW010000002">
    <property type="protein sequence ID" value="MET3862987.1"/>
    <property type="molecule type" value="Genomic_DNA"/>
</dbReference>
<gene>
    <name evidence="1" type="ORF">ABIC20_000296</name>
</gene>
<name>A0ABV2N922_9HYPH</name>
<evidence type="ECO:0000313" key="1">
    <source>
        <dbReference type="EMBL" id="MET3862987.1"/>
    </source>
</evidence>
<comment type="caution">
    <text evidence="1">The sequence shown here is derived from an EMBL/GenBank/DDBJ whole genome shotgun (WGS) entry which is preliminary data.</text>
</comment>
<sequence length="70" mass="7377">MDGSDSAGPTMYDLIHTLRLWLWRRQVRALARACRVSGTSDGDWIAATVAASATSSRPGAPVPYASGTGL</sequence>
<reference evidence="1 2" key="1">
    <citation type="submission" date="2024-06" db="EMBL/GenBank/DDBJ databases">
        <title>Genomics of switchgrass bacterial isolates.</title>
        <authorList>
            <person name="Shade A."/>
        </authorList>
    </citation>
    <scope>NUCLEOTIDE SEQUENCE [LARGE SCALE GENOMIC DNA]</scope>
    <source>
        <strain evidence="1 2">PvP084</strain>
    </source>
</reference>
<organism evidence="1 2">
    <name type="scientific">Methylobacterium radiotolerans</name>
    <dbReference type="NCBI Taxonomy" id="31998"/>
    <lineage>
        <taxon>Bacteria</taxon>
        <taxon>Pseudomonadati</taxon>
        <taxon>Pseudomonadota</taxon>
        <taxon>Alphaproteobacteria</taxon>
        <taxon>Hyphomicrobiales</taxon>
        <taxon>Methylobacteriaceae</taxon>
        <taxon>Methylobacterium</taxon>
    </lineage>
</organism>